<name>A0ABR6X382_9BURK</name>
<dbReference type="RefSeq" id="WP_186922493.1">
    <property type="nucleotide sequence ID" value="NZ_JACOFW010000007.1"/>
</dbReference>
<evidence type="ECO:0000313" key="3">
    <source>
        <dbReference type="Proteomes" id="UP000648257"/>
    </source>
</evidence>
<dbReference type="InterPro" id="IPR013783">
    <property type="entry name" value="Ig-like_fold"/>
</dbReference>
<comment type="caution">
    <text evidence="2">The sequence shown here is derived from an EMBL/GenBank/DDBJ whole genome shotgun (WGS) entry which is preliminary data.</text>
</comment>
<protein>
    <submittedName>
        <fullName evidence="2">DUF4214 domain-containing protein</fullName>
    </submittedName>
</protein>
<sequence>MASINYQYELIKMYLAAFIRPPEKSGLEYWLLQLDSGKSFDNVLETVFSLDIVKDVYPTALPPESFVTLIYVNVFGKSPDLEGLNYWKQQMLDGRSRGNLVMDMINAGLTSQDGTEGKAYIINRLAVAQFAVDQQFAQRADLTPNYLKNVMLSVNANPDTVTAANKLLGSSVTGVGLGAPVNAMTIVAAADGLSTTEVNAGVAVVVDLTGTNAVANNVLELLLDNRPFSTPITRALTDAEVKAKKVSLVIPKTVNWGNDGTKLLTVFLKDSVGNVSPPGGDIKVDLNIVAPKAPMYALSVPAAADRINLVEKTSGVAVGVTILGTGAVVGDKLELLLNSQSFTQKVLATITSADVESGTVNMLIPGSVNWNLDGDKLLSARILDRAGNIGGSGGTVVVNIDTTAPVALLNAVQIASATNGLNYLERASPVRVKVDLTGINATLGDSVELLIDDKAFASSTLQELSAADILAKFVMVSIAPLDPAWNLAEGNRSISARLIDSAGNVGKSGGNLTVLVDSIAPKTETTSFTIAAATDGISAAEKNAGVSIVVNLVGSGVVAGDTITILSGLQSQSVLFSQVLTAAHVSAKQVTLTVPASSNWGSDGNKVLAVSFTDVAGNVSIASPSSVVILDTQAPSASTVDLQVPARLNGINTLEKVAGVLVNVSLAGTQAVVKDKVEILLAGSAFATPVTYVLTAADIANNLVSVLIPGNAAWGADGNKQISARVVDVAGNIGAPGIVLDVLIDTIAPDGPSSVLVVPANEGGGISIAEKNQGVMVKVSLGGTNVQIGDRVELLIGGLGFANPVTAILTDSDLAAKAVFLNVRPSDGWGSDGDKVLSARFIDFAGNLGVASGNVTVTLDSVAPNPTEVVLSIPAAQNGINSAEKAAGFDVFVDLRGTGAISGDIIQLYLDEKPFATPITLTLTGAEATAKQATIKVPANVDLGADGNHLFSVVITDGAGNSGRAGGSLVVVVDTAGPSGATVPLVIPAASNGISSAEKLAGVVVQADLTGTGAKVSDKFEILINGASFKSTIMQTLSSSDIGAGSLSITIPGNADWGTDGLKNMSFRLIDAAGNVGASGGLLVVNLDTQSLSGPSNPLVIPANVDGGISLSEKNAGVNVIVNLSGTSVIAGDSVELLIGGSAFATPIKRVITAAEVTAKTLTMTIGATDGWGADGPKNLTARFIDIAGNIGSGSGLAAVNLDTNSLNPAISPLVVAAAANGISNAEKSAGVDVIVNLDGTGAVNGDKLQILIDGAAFPTPAIYTITAAQALAKFATIKIPGNAVWGVDGAHVLSVNLIDKSGNVSLSGGDVIVVLDTTAPIAPTVPISIPAAINGLNNQERAAGGSVVVSLAGMGVVAGDTIELLLDGKAFSTNTSQNLTNTDIINGFATLFISPTTNWGVDGLKNVSARVTDIAGNVGASGGNLIITLDTSAPAGPTNPLVVPANAGGGITTTELNSGIDVVVNLNGTKAAADDTVEILLAGNAFNIPVTRVLTAADITAKTVTLTIPVGSGWGNDGIKALTARFVDSAGNLGTGSGLVNILIDGVPPNPTGQLLVVPAATNGISNAERLAGVSVVVDLNGTGALSGDTITILIDGLGFATPVTHKITAAQITAKLATVLIPATAQWGVDGTKVLSATITDALGNVSTTGGDVSVVLDTTGPTPATNAVAIVAAVNGISTAEKAAGVSVSVNLSGSNAVAGDRLDLLIDGLVFTSPVSYVLTAADMLAGVVNINIPSAAGWGIDGVKLISARFVDVAGNIGVGGVATSVVLDTTAPAGPTSTLVVSANSGGGITTAEKNAGVDVLVNLNGTTVVAGDMVEILIGGSAFANPVSRVLTAAEVTAKSVNLTIGASDGWGADGTKILTARFADIAGNLGNASGALTVTVDGGAPNPPATPLVVAAATNGISNAEKLSGVTVVVSLVGTGAVAGDTINLQLNTAAFPTPVVHTITASQITAQSATVIIPGAAVWGSDGSKLMTASFSDALGNVGSAGGDLIVMLDTTGPSAPVNPVIIAAATNGIGLTEKNAGVGVSVDLTGSGLVAGDSVELLLNNFAFPTAVSRLLTALDVSNGVVNLTIPGAANWGADGSKVISARGIDIAGNPGVGGGDLTLNLDTTAPNGPTNALVVAADGGGGITAAEKNAGVLVDVNLLGAGLVVGDSVELLIGGAAFATPVIRILNASDISANLAILSIAAGDGWGADGSKTLTARFIDQAGNVGAGAGAATVLMLDTTPPNVPNVAMAVAAAVNGINVSEKNAGVSVLANLIGTNAAAGDVATLRIDGAGFSIPVTHTITAGEVSAGNFNFVVGSGDGWGGDGSKVLSMIITDVAGNTGLPGGHVTVVLDTTLPNAPSTAVMVAAAANGINATEKTLGVSVIVDLMGTNAVVGDKVEILLGGVSFSTPVLHTLSGSDITGLSASVFIDSTSGWGADGVKTLSARIIDAAGNTGLAGGSLTTFLETSIPTAVGLPVYTDVDGLGTINQWDTYVFTISEATNKSITINDILVNNSHSFGSGASVSWSADGTQLTLTLGASTTIASGDIVTLVGVSDLAGNALNLAFSI</sequence>
<evidence type="ECO:0000313" key="2">
    <source>
        <dbReference type="EMBL" id="MBC3807408.1"/>
    </source>
</evidence>
<evidence type="ECO:0000259" key="1">
    <source>
        <dbReference type="Pfam" id="PF13946"/>
    </source>
</evidence>
<accession>A0ABR6X382</accession>
<dbReference type="EMBL" id="JACOFW010000007">
    <property type="protein sequence ID" value="MBC3807408.1"/>
    <property type="molecule type" value="Genomic_DNA"/>
</dbReference>
<feature type="domain" description="DUF4214" evidence="1">
    <location>
        <begin position="59"/>
        <end position="105"/>
    </location>
</feature>
<proteinExistence type="predicted"/>
<dbReference type="InterPro" id="IPR025282">
    <property type="entry name" value="DUF4214"/>
</dbReference>
<dbReference type="Proteomes" id="UP000648257">
    <property type="component" value="Unassembled WGS sequence"/>
</dbReference>
<dbReference type="Pfam" id="PF13946">
    <property type="entry name" value="DUF4214"/>
    <property type="match status" value="1"/>
</dbReference>
<gene>
    <name evidence="2" type="ORF">H8K52_08625</name>
</gene>
<dbReference type="Gene3D" id="2.60.40.10">
    <property type="entry name" value="Immunoglobulins"/>
    <property type="match status" value="1"/>
</dbReference>
<reference evidence="2 3" key="1">
    <citation type="submission" date="2020-08" db="EMBL/GenBank/DDBJ databases">
        <title>Novel species isolated from subtropical streams in China.</title>
        <authorList>
            <person name="Lu H."/>
        </authorList>
    </citation>
    <scope>NUCLEOTIDE SEQUENCE [LARGE SCALE GENOMIC DNA]</scope>
    <source>
        <strain evidence="2 3">KACC 16656</strain>
    </source>
</reference>
<organism evidence="2 3">
    <name type="scientific">Undibacterium seohonense</name>
    <dbReference type="NCBI Taxonomy" id="1344950"/>
    <lineage>
        <taxon>Bacteria</taxon>
        <taxon>Pseudomonadati</taxon>
        <taxon>Pseudomonadota</taxon>
        <taxon>Betaproteobacteria</taxon>
        <taxon>Burkholderiales</taxon>
        <taxon>Oxalobacteraceae</taxon>
        <taxon>Undibacterium</taxon>
    </lineage>
</organism>
<keyword evidence="3" id="KW-1185">Reference proteome</keyword>